<sequence>MSTRRFGKPGNTETTPMLVSHRHRFIYLKTKKTAGTSVELYFEPFCVPPELSRPERAGTLVSEYGIVGSRGKQHGGRRDWRAHMPAKKIRDGLGDETWHHYLRFATIRNPYDKAVSAFFFKKHRRGGSVGDPARERDAFQIWLETDGPPMDSNKFMIDGEYCLSDVIRYESLLPDLERICTRVGVPFEPHRLTRKKSGMRPPWATVDAMYSDAGRRIVSERYALEIEMFGYAFPGGSTAGREQ</sequence>
<reference evidence="2" key="1">
    <citation type="submission" date="2016-10" db="EMBL/GenBank/DDBJ databases">
        <authorList>
            <person name="Varghese N."/>
            <person name="Submissions S."/>
        </authorList>
    </citation>
    <scope>NUCLEOTIDE SEQUENCE [LARGE SCALE GENOMIC DNA]</scope>
    <source>
        <strain evidence="2">DSM 217</strain>
    </source>
</reference>
<dbReference type="STRING" id="1058.SAMN05421783_105133"/>
<organism evidence="1 2">
    <name type="scientific">Thiocapsa roseopersicina</name>
    <dbReference type="NCBI Taxonomy" id="1058"/>
    <lineage>
        <taxon>Bacteria</taxon>
        <taxon>Pseudomonadati</taxon>
        <taxon>Pseudomonadota</taxon>
        <taxon>Gammaproteobacteria</taxon>
        <taxon>Chromatiales</taxon>
        <taxon>Chromatiaceae</taxon>
        <taxon>Thiocapsa</taxon>
    </lineage>
</organism>
<dbReference type="GO" id="GO:0016740">
    <property type="term" value="F:transferase activity"/>
    <property type="evidence" value="ECO:0007669"/>
    <property type="project" value="UniProtKB-KW"/>
</dbReference>
<dbReference type="EMBL" id="FNNZ01000005">
    <property type="protein sequence ID" value="SDW56053.1"/>
    <property type="molecule type" value="Genomic_DNA"/>
</dbReference>
<dbReference type="OrthoDB" id="288532at2"/>
<protein>
    <submittedName>
        <fullName evidence="1">Sulfotransferase family protein</fullName>
    </submittedName>
</protein>
<proteinExistence type="predicted"/>
<keyword evidence="1" id="KW-0808">Transferase</keyword>
<dbReference type="InterPro" id="IPR027417">
    <property type="entry name" value="P-loop_NTPase"/>
</dbReference>
<dbReference type="RefSeq" id="WP_093029736.1">
    <property type="nucleotide sequence ID" value="NZ_FNNZ01000005.1"/>
</dbReference>
<dbReference type="Gene3D" id="3.40.50.300">
    <property type="entry name" value="P-loop containing nucleotide triphosphate hydrolases"/>
    <property type="match status" value="1"/>
</dbReference>
<accession>A0A1H2UIT2</accession>
<keyword evidence="2" id="KW-1185">Reference proteome</keyword>
<dbReference type="AlphaFoldDB" id="A0A1H2UIT2"/>
<dbReference type="Proteomes" id="UP000198816">
    <property type="component" value="Unassembled WGS sequence"/>
</dbReference>
<dbReference type="SUPFAM" id="SSF52540">
    <property type="entry name" value="P-loop containing nucleoside triphosphate hydrolases"/>
    <property type="match status" value="1"/>
</dbReference>
<gene>
    <name evidence="1" type="ORF">SAMN05421783_105133</name>
</gene>
<evidence type="ECO:0000313" key="2">
    <source>
        <dbReference type="Proteomes" id="UP000198816"/>
    </source>
</evidence>
<name>A0A1H2UIT2_THIRO</name>
<evidence type="ECO:0000313" key="1">
    <source>
        <dbReference type="EMBL" id="SDW56053.1"/>
    </source>
</evidence>